<accession>A0A2H1E5M9</accession>
<evidence type="ECO:0000313" key="1">
    <source>
        <dbReference type="EMBL" id="SFZ79945.1"/>
    </source>
</evidence>
<dbReference type="AlphaFoldDB" id="A0A2H1E5M9"/>
<reference evidence="1 2" key="1">
    <citation type="submission" date="2016-11" db="EMBL/GenBank/DDBJ databases">
        <authorList>
            <person name="Jaros S."/>
            <person name="Januszkiewicz K."/>
            <person name="Wedrychowicz H."/>
        </authorList>
    </citation>
    <scope>NUCLEOTIDE SEQUENCE [LARGE SCALE GENOMIC DNA]</scope>
    <source>
        <strain evidence="1">NCIMB 2154T</strain>
    </source>
</reference>
<name>A0A2H1E5M9_9FLAO</name>
<protein>
    <submittedName>
        <fullName evidence="1">Uncharacterized protein</fullName>
    </submittedName>
</protein>
<dbReference type="EMBL" id="LT634361">
    <property type="protein sequence ID" value="SFZ79945.1"/>
    <property type="molecule type" value="Genomic_DNA"/>
</dbReference>
<dbReference type="KEGG" id="tmar:MARIT_0024"/>
<gene>
    <name evidence="1" type="ORF">MARIT_0024</name>
</gene>
<dbReference type="InterPro" id="IPR041408">
    <property type="entry name" value="Hcp_Tssd"/>
</dbReference>
<dbReference type="Pfam" id="PF17642">
    <property type="entry name" value="TssD"/>
    <property type="match status" value="1"/>
</dbReference>
<keyword evidence="2" id="KW-1185">Reference proteome</keyword>
<dbReference type="Proteomes" id="UP000231564">
    <property type="component" value="Chromosome MARIT"/>
</dbReference>
<evidence type="ECO:0000313" key="2">
    <source>
        <dbReference type="Proteomes" id="UP000231564"/>
    </source>
</evidence>
<organism evidence="1 2">
    <name type="scientific">Tenacibaculum maritimum NCIMB 2154</name>
    <dbReference type="NCBI Taxonomy" id="1349785"/>
    <lineage>
        <taxon>Bacteria</taxon>
        <taxon>Pseudomonadati</taxon>
        <taxon>Bacteroidota</taxon>
        <taxon>Flavobacteriia</taxon>
        <taxon>Flavobacteriales</taxon>
        <taxon>Flavobacteriaceae</taxon>
        <taxon>Tenacibaculum</taxon>
    </lineage>
</organism>
<sequence>MCFIHTQKNARKMNTVAKLCIGKDEWELHNTVITYYRCTRVTGRPATETMGGYVAVRFTPKGNEEMMLDWMFANRMEDGKTAYPRCLYVLKQAEIVFYEGDFNGRILFKYRLEDGTVIYFKESFNTLLGMETSVVFSAAIQYYKDTFYIKSWRENWKPPTKKESPFQDLTNTFNATPKIL</sequence>
<proteinExistence type="predicted"/>
<dbReference type="GO" id="GO:0033104">
    <property type="term" value="C:type VI protein secretion system complex"/>
    <property type="evidence" value="ECO:0007669"/>
    <property type="project" value="InterPro"/>
</dbReference>